<dbReference type="GO" id="GO:0006313">
    <property type="term" value="P:DNA transposition"/>
    <property type="evidence" value="ECO:0007669"/>
    <property type="project" value="InterPro"/>
</dbReference>
<dbReference type="GO" id="GO:0003677">
    <property type="term" value="F:DNA binding"/>
    <property type="evidence" value="ECO:0007669"/>
    <property type="project" value="InterPro"/>
</dbReference>
<reference evidence="2 3" key="1">
    <citation type="submission" date="2015-09" db="EMBL/GenBank/DDBJ databases">
        <title>Identification and resolution of microdiversity through metagenomic sequencing of parallel consortia.</title>
        <authorList>
            <person name="Nelson W.C."/>
            <person name="Romine M.F."/>
            <person name="Lindemann S.R."/>
        </authorList>
    </citation>
    <scope>NUCLEOTIDE SEQUENCE [LARGE SCALE GENOMIC DNA]</scope>
    <source>
        <strain evidence="2">HL-49</strain>
    </source>
</reference>
<dbReference type="EMBL" id="LJXT01000073">
    <property type="protein sequence ID" value="KPQ14036.1"/>
    <property type="molecule type" value="Genomic_DNA"/>
</dbReference>
<dbReference type="AlphaFoldDB" id="A0A0P7Y7P0"/>
<dbReference type="NCBIfam" id="NF047593">
    <property type="entry name" value="IS66_ISAeme5_TnpA"/>
    <property type="match status" value="1"/>
</dbReference>
<gene>
    <name evidence="2" type="ORF">HLUCCX10_11430</name>
</gene>
<dbReference type="STRING" id="1305737.GCA_000526355_01861"/>
<accession>A0A0P7Y7P0</accession>
<comment type="caution">
    <text evidence="2">The sequence shown here is derived from an EMBL/GenBank/DDBJ whole genome shotgun (WGS) entry which is preliminary data.</text>
</comment>
<protein>
    <submittedName>
        <fullName evidence="2">Transposase</fullName>
    </submittedName>
</protein>
<evidence type="ECO:0000256" key="1">
    <source>
        <dbReference type="SAM" id="Coils"/>
    </source>
</evidence>
<dbReference type="InterPro" id="IPR002514">
    <property type="entry name" value="Transposase_8"/>
</dbReference>
<sequence>MIEDLIKNARLSSGGRKLLTSQQKAFIVEDWESSGLSCPEYCRRHGLITSQVYSWRSHAKSGAIMSIKNQGDLHSKAELEMLRKENEELKKALGESTLDIKILKKKLEMDQLRNKRLNRYPGNSE</sequence>
<dbReference type="InterPro" id="IPR036388">
    <property type="entry name" value="WH-like_DNA-bd_sf"/>
</dbReference>
<name>A0A0P7Y7P0_9BACT</name>
<dbReference type="Gene3D" id="1.10.10.10">
    <property type="entry name" value="Winged helix-like DNA-binding domain superfamily/Winged helix DNA-binding domain"/>
    <property type="match status" value="1"/>
</dbReference>
<feature type="coiled-coil region" evidence="1">
    <location>
        <begin position="79"/>
        <end position="106"/>
    </location>
</feature>
<dbReference type="GO" id="GO:0004803">
    <property type="term" value="F:transposase activity"/>
    <property type="evidence" value="ECO:0007669"/>
    <property type="project" value="InterPro"/>
</dbReference>
<dbReference type="PATRIC" id="fig|1305737.6.peg.2900"/>
<proteinExistence type="predicted"/>
<evidence type="ECO:0000313" key="3">
    <source>
        <dbReference type="Proteomes" id="UP000050421"/>
    </source>
</evidence>
<dbReference type="OrthoDB" id="827423at2"/>
<organism evidence="2 3">
    <name type="scientific">Algoriphagus marincola HL-49</name>
    <dbReference type="NCBI Taxonomy" id="1305737"/>
    <lineage>
        <taxon>Bacteria</taxon>
        <taxon>Pseudomonadati</taxon>
        <taxon>Bacteroidota</taxon>
        <taxon>Cytophagia</taxon>
        <taxon>Cytophagales</taxon>
        <taxon>Cyclobacteriaceae</taxon>
        <taxon>Algoriphagus</taxon>
    </lineage>
</organism>
<dbReference type="Pfam" id="PF01527">
    <property type="entry name" value="HTH_Tnp_1"/>
    <property type="match status" value="1"/>
</dbReference>
<dbReference type="SUPFAM" id="SSF46689">
    <property type="entry name" value="Homeodomain-like"/>
    <property type="match status" value="1"/>
</dbReference>
<dbReference type="Proteomes" id="UP000050421">
    <property type="component" value="Unassembled WGS sequence"/>
</dbReference>
<keyword evidence="1" id="KW-0175">Coiled coil</keyword>
<dbReference type="eggNOG" id="COG2963">
    <property type="taxonomic scope" value="Bacteria"/>
</dbReference>
<dbReference type="InterPro" id="IPR009057">
    <property type="entry name" value="Homeodomain-like_sf"/>
</dbReference>
<evidence type="ECO:0000313" key="2">
    <source>
        <dbReference type="EMBL" id="KPQ14036.1"/>
    </source>
</evidence>